<feature type="compositionally biased region" description="Low complexity" evidence="1">
    <location>
        <begin position="382"/>
        <end position="393"/>
    </location>
</feature>
<feature type="compositionally biased region" description="Gly residues" evidence="1">
    <location>
        <begin position="301"/>
        <end position="312"/>
    </location>
</feature>
<feature type="compositionally biased region" description="Basic and acidic residues" evidence="1">
    <location>
        <begin position="408"/>
        <end position="435"/>
    </location>
</feature>
<feature type="region of interest" description="Disordered" evidence="1">
    <location>
        <begin position="204"/>
        <end position="447"/>
    </location>
</feature>
<feature type="compositionally biased region" description="Low complexity" evidence="1">
    <location>
        <begin position="206"/>
        <end position="216"/>
    </location>
</feature>
<organism evidence="2">
    <name type="scientific">Anthurium amnicola</name>
    <dbReference type="NCBI Taxonomy" id="1678845"/>
    <lineage>
        <taxon>Eukaryota</taxon>
        <taxon>Viridiplantae</taxon>
        <taxon>Streptophyta</taxon>
        <taxon>Embryophyta</taxon>
        <taxon>Tracheophyta</taxon>
        <taxon>Spermatophyta</taxon>
        <taxon>Magnoliopsida</taxon>
        <taxon>Liliopsida</taxon>
        <taxon>Araceae</taxon>
        <taxon>Pothoideae</taxon>
        <taxon>Potheae</taxon>
        <taxon>Anthurium</taxon>
    </lineage>
</organism>
<feature type="non-terminal residue" evidence="2">
    <location>
        <position position="1"/>
    </location>
</feature>
<proteinExistence type="predicted"/>
<dbReference type="EMBL" id="GDJX01009883">
    <property type="protein sequence ID" value="JAT58053.1"/>
    <property type="molecule type" value="Transcribed_RNA"/>
</dbReference>
<feature type="region of interest" description="Disordered" evidence="1">
    <location>
        <begin position="143"/>
        <end position="187"/>
    </location>
</feature>
<feature type="region of interest" description="Disordered" evidence="1">
    <location>
        <begin position="1"/>
        <end position="21"/>
    </location>
</feature>
<feature type="compositionally biased region" description="Basic residues" evidence="1">
    <location>
        <begin position="246"/>
        <end position="263"/>
    </location>
</feature>
<evidence type="ECO:0000313" key="2">
    <source>
        <dbReference type="EMBL" id="JAT58053.1"/>
    </source>
</evidence>
<dbReference type="AlphaFoldDB" id="A0A1D1YTQ9"/>
<name>A0A1D1YTQ9_9ARAE</name>
<feature type="compositionally biased region" description="Basic residues" evidence="1">
    <location>
        <begin position="329"/>
        <end position="344"/>
    </location>
</feature>
<feature type="compositionally biased region" description="Basic residues" evidence="1">
    <location>
        <begin position="170"/>
        <end position="179"/>
    </location>
</feature>
<protein>
    <submittedName>
        <fullName evidence="2">Uncharacterized protein</fullName>
    </submittedName>
</protein>
<accession>A0A1D1YTQ9</accession>
<evidence type="ECO:0000256" key="1">
    <source>
        <dbReference type="SAM" id="MobiDB-lite"/>
    </source>
</evidence>
<reference evidence="2" key="1">
    <citation type="submission" date="2015-07" db="EMBL/GenBank/DDBJ databases">
        <title>Transcriptome Assembly of Anthurium amnicola.</title>
        <authorList>
            <person name="Suzuki J."/>
        </authorList>
    </citation>
    <scope>NUCLEOTIDE SEQUENCE</scope>
</reference>
<gene>
    <name evidence="2" type="ORF">g.53468</name>
</gene>
<sequence length="447" mass="48200">SRSVGTFATAKETVSTHHPGAPLHKVPFLSSPSPCFLSLPLAPKPNQSTRGFSSFLHLPCWSKTRIRFRDDGYSDLCLDGWTRGEEGAGRSTTGSAAALLVAGLARRRSSGLPPAGAVQLPLRPPVRLPAVEGPAHLPFLLPPATEVGDGGGPRLPRPGSVPPRGGGSGGRRRLRHPRRWGGEGCRGEGQLRRAAAVRHLPLQLHPGGVAPPAVAASGGGRGPPLRPVRRRGGLREGGPDGGVGPRHLRLRRRRLRRRPRHRPPAPGGAHVGGALLLRLRGGGGSGLRGRRARQPEERAPDGGGLRPGGGPVAGAPGHGRREGRVPRGVARRRLLGRQRLRHRQPGPLRPGGRALRPRHRALDQGGRPLGGGRRPSRRRLPHALPLLRPAFARRPSERRGQALPFGPRRGEQRDTRVRPQREQVEGGRRDPRESPFEPLRGCRRRQW</sequence>